<dbReference type="Proteomes" id="UP000813385">
    <property type="component" value="Unassembled WGS sequence"/>
</dbReference>
<feature type="compositionally biased region" description="Polar residues" evidence="1">
    <location>
        <begin position="89"/>
        <end position="100"/>
    </location>
</feature>
<evidence type="ECO:0000256" key="1">
    <source>
        <dbReference type="SAM" id="MobiDB-lite"/>
    </source>
</evidence>
<sequence length="286" mass="31362">MCPLFSLASPPRTPPHDWSGPTNNPVRPHFDLDKTVRGFDRHHHNQTASHLSSHPPVNHQSHSRVPCPSSGGTPFANPGPHLFSRRQRTNPSPSNARSVTSGGGCIIITLRLLGESEVPKQPQPILLRILRLPALAVQLQPVSKQRRNIGRSLALSSCLPENSNYSRNQGSSLKAQRHALPLLHAAPPMPYRLSHAMGPPPKITFFKSPPLRLSHRAARTSICRARTGTGTHGAVNRSRRPASLRLPLRRLSVSTSRILRPVQGRKAARATLCHPRRCVALPSIPV</sequence>
<dbReference type="AlphaFoldDB" id="A0A8K0TVB8"/>
<gene>
    <name evidence="2" type="ORF">B0T11DRAFT_273402</name>
</gene>
<accession>A0A8K0TVB8</accession>
<dbReference type="EMBL" id="JAGPXD010000001">
    <property type="protein sequence ID" value="KAH7377076.1"/>
    <property type="molecule type" value="Genomic_DNA"/>
</dbReference>
<keyword evidence="3" id="KW-1185">Reference proteome</keyword>
<evidence type="ECO:0000313" key="3">
    <source>
        <dbReference type="Proteomes" id="UP000813385"/>
    </source>
</evidence>
<name>A0A8K0TVB8_9PEZI</name>
<comment type="caution">
    <text evidence="2">The sequence shown here is derived from an EMBL/GenBank/DDBJ whole genome shotgun (WGS) entry which is preliminary data.</text>
</comment>
<organism evidence="2 3">
    <name type="scientific">Plectosphaerella cucumerina</name>
    <dbReference type="NCBI Taxonomy" id="40658"/>
    <lineage>
        <taxon>Eukaryota</taxon>
        <taxon>Fungi</taxon>
        <taxon>Dikarya</taxon>
        <taxon>Ascomycota</taxon>
        <taxon>Pezizomycotina</taxon>
        <taxon>Sordariomycetes</taxon>
        <taxon>Hypocreomycetidae</taxon>
        <taxon>Glomerellales</taxon>
        <taxon>Plectosphaerellaceae</taxon>
        <taxon>Plectosphaerella</taxon>
    </lineage>
</organism>
<evidence type="ECO:0000313" key="2">
    <source>
        <dbReference type="EMBL" id="KAH7377076.1"/>
    </source>
</evidence>
<reference evidence="2" key="1">
    <citation type="journal article" date="2021" name="Nat. Commun.">
        <title>Genetic determinants of endophytism in the Arabidopsis root mycobiome.</title>
        <authorList>
            <person name="Mesny F."/>
            <person name="Miyauchi S."/>
            <person name="Thiergart T."/>
            <person name="Pickel B."/>
            <person name="Atanasova L."/>
            <person name="Karlsson M."/>
            <person name="Huettel B."/>
            <person name="Barry K.W."/>
            <person name="Haridas S."/>
            <person name="Chen C."/>
            <person name="Bauer D."/>
            <person name="Andreopoulos W."/>
            <person name="Pangilinan J."/>
            <person name="LaButti K."/>
            <person name="Riley R."/>
            <person name="Lipzen A."/>
            <person name="Clum A."/>
            <person name="Drula E."/>
            <person name="Henrissat B."/>
            <person name="Kohler A."/>
            <person name="Grigoriev I.V."/>
            <person name="Martin F.M."/>
            <person name="Hacquard S."/>
        </authorList>
    </citation>
    <scope>NUCLEOTIDE SEQUENCE</scope>
    <source>
        <strain evidence="2">MPI-CAGE-AT-0016</strain>
    </source>
</reference>
<protein>
    <submittedName>
        <fullName evidence="2">Uncharacterized protein</fullName>
    </submittedName>
</protein>
<proteinExistence type="predicted"/>
<feature type="region of interest" description="Disordered" evidence="1">
    <location>
        <begin position="1"/>
        <end position="100"/>
    </location>
</feature>
<feature type="compositionally biased region" description="Basic and acidic residues" evidence="1">
    <location>
        <begin position="28"/>
        <end position="39"/>
    </location>
</feature>